<dbReference type="RefSeq" id="WP_217790240.1">
    <property type="nucleotide sequence ID" value="NZ_JAHSPG010000002.1"/>
</dbReference>
<proteinExistence type="predicted"/>
<comment type="caution">
    <text evidence="1">The sequence shown here is derived from an EMBL/GenBank/DDBJ whole genome shotgun (WGS) entry which is preliminary data.</text>
</comment>
<evidence type="ECO:0000313" key="2">
    <source>
        <dbReference type="Proteomes" id="UP000812270"/>
    </source>
</evidence>
<dbReference type="Proteomes" id="UP000812270">
    <property type="component" value="Unassembled WGS sequence"/>
</dbReference>
<organism evidence="1 2">
    <name type="scientific">Pinibacter aurantiacus</name>
    <dbReference type="NCBI Taxonomy" id="2851599"/>
    <lineage>
        <taxon>Bacteria</taxon>
        <taxon>Pseudomonadati</taxon>
        <taxon>Bacteroidota</taxon>
        <taxon>Chitinophagia</taxon>
        <taxon>Chitinophagales</taxon>
        <taxon>Chitinophagaceae</taxon>
        <taxon>Pinibacter</taxon>
    </lineage>
</organism>
<protein>
    <submittedName>
        <fullName evidence="1">SRPBCC family protein</fullName>
    </submittedName>
</protein>
<accession>A0A9E2W3B0</accession>
<dbReference type="AlphaFoldDB" id="A0A9E2W3B0"/>
<name>A0A9E2W3B0_9BACT</name>
<dbReference type="EMBL" id="JAHSPG010000002">
    <property type="protein sequence ID" value="MBV4356614.1"/>
    <property type="molecule type" value="Genomic_DNA"/>
</dbReference>
<keyword evidence="2" id="KW-1185">Reference proteome</keyword>
<dbReference type="CDD" id="cd07820">
    <property type="entry name" value="SRPBCC_3"/>
    <property type="match status" value="1"/>
</dbReference>
<evidence type="ECO:0000313" key="1">
    <source>
        <dbReference type="EMBL" id="MBV4356614.1"/>
    </source>
</evidence>
<sequence length="171" mass="19941">MAVYSLKSVQTIPASVEALWNFFSDPEKLPVITPPNLGFKIISQHHGDHLYAGQIIEYIVKPILGIPLHWMTEITHVEHHKYFVDEQRQGPYSLWHHQHFFAAVKDGVEMTDIVHYKVPFGFIGNWANALLVQKSLREIFTYRYQKIEALYGKWPSQQMSISFHKTSKVHK</sequence>
<gene>
    <name evidence="1" type="ORF">KTO63_05585</name>
</gene>
<reference evidence="1" key="1">
    <citation type="submission" date="2021-06" db="EMBL/GenBank/DDBJ databases">
        <authorList>
            <person name="Huq M.A."/>
        </authorList>
    </citation>
    <scope>NUCLEOTIDE SEQUENCE</scope>
    <source>
        <strain evidence="1">MAH-26</strain>
    </source>
</reference>